<dbReference type="SUPFAM" id="SSF54593">
    <property type="entry name" value="Glyoxalase/Bleomycin resistance protein/Dihydroxybiphenyl dioxygenase"/>
    <property type="match status" value="1"/>
</dbReference>
<protein>
    <recommendedName>
        <fullName evidence="3">VOC domain-containing protein</fullName>
    </recommendedName>
</protein>
<evidence type="ECO:0000313" key="2">
    <source>
        <dbReference type="Proteomes" id="UP001314263"/>
    </source>
</evidence>
<dbReference type="InterPro" id="IPR029068">
    <property type="entry name" value="Glyas_Bleomycin-R_OHBP_Dase"/>
</dbReference>
<proteinExistence type="predicted"/>
<evidence type="ECO:0000313" key="1">
    <source>
        <dbReference type="EMBL" id="CAK0785469.1"/>
    </source>
</evidence>
<reference evidence="1 2" key="1">
    <citation type="submission" date="2023-10" db="EMBL/GenBank/DDBJ databases">
        <authorList>
            <person name="Maclean D."/>
            <person name="Macfadyen A."/>
        </authorList>
    </citation>
    <scope>NUCLEOTIDE SEQUENCE [LARGE SCALE GENOMIC DNA]</scope>
</reference>
<dbReference type="AlphaFoldDB" id="A0AAV1IEH5"/>
<sequence>MLKVSDWKRAKEYYVAAFAPLGYELILDNPKIGGFAVQGSYNGRIYVAEVENPGRCHIALTAPSADAVKEYYETAIAKGGADNGAPGYRAHFKPGGVGCFVIDLDDNNIEVVHHGGQ</sequence>
<name>A0AAV1IEH5_9CHLO</name>
<comment type="caution">
    <text evidence="1">The sequence shown here is derived from an EMBL/GenBank/DDBJ whole genome shotgun (WGS) entry which is preliminary data.</text>
</comment>
<keyword evidence="2" id="KW-1185">Reference proteome</keyword>
<accession>A0AAV1IEH5</accession>
<gene>
    <name evidence="1" type="ORF">CVIRNUC_008678</name>
</gene>
<organism evidence="1 2">
    <name type="scientific">Coccomyxa viridis</name>
    <dbReference type="NCBI Taxonomy" id="1274662"/>
    <lineage>
        <taxon>Eukaryota</taxon>
        <taxon>Viridiplantae</taxon>
        <taxon>Chlorophyta</taxon>
        <taxon>core chlorophytes</taxon>
        <taxon>Trebouxiophyceae</taxon>
        <taxon>Trebouxiophyceae incertae sedis</taxon>
        <taxon>Coccomyxaceae</taxon>
        <taxon>Coccomyxa</taxon>
    </lineage>
</organism>
<dbReference type="PANTHER" id="PTHR35006">
    <property type="entry name" value="GLYOXALASE FAMILY PROTEIN (AFU_ORTHOLOGUE AFUA_5G14830)"/>
    <property type="match status" value="1"/>
</dbReference>
<dbReference type="Gene3D" id="3.10.180.10">
    <property type="entry name" value="2,3-Dihydroxybiphenyl 1,2-Dioxygenase, domain 1"/>
    <property type="match status" value="1"/>
</dbReference>
<dbReference type="Proteomes" id="UP001314263">
    <property type="component" value="Unassembled WGS sequence"/>
</dbReference>
<dbReference type="EMBL" id="CAUYUE010000012">
    <property type="protein sequence ID" value="CAK0785469.1"/>
    <property type="molecule type" value="Genomic_DNA"/>
</dbReference>
<dbReference type="PANTHER" id="PTHR35006:SF2">
    <property type="entry name" value="GLYOXALASE FAMILY PROTEIN (AFU_ORTHOLOGUE AFUA_5G14830)"/>
    <property type="match status" value="1"/>
</dbReference>
<evidence type="ECO:0008006" key="3">
    <source>
        <dbReference type="Google" id="ProtNLM"/>
    </source>
</evidence>